<keyword evidence="4" id="KW-0326">Glycosidase</keyword>
<evidence type="ECO:0000256" key="3">
    <source>
        <dbReference type="ARBA" id="ARBA00023204"/>
    </source>
</evidence>
<dbReference type="InterPro" id="IPR023170">
    <property type="entry name" value="HhH_base_excis_C"/>
</dbReference>
<dbReference type="InterPro" id="IPR011257">
    <property type="entry name" value="DNA_glycosylase"/>
</dbReference>
<sequence length="261" mass="29375">MNASVTRYPILRQRQIFEIELPSPQIEVLPGVPCGRPEEFLSPAYWAYQASAAEELWDDGHGLQADASLWQQIAFCLLGGHGITFEMNRMAFEHLIASGVFGSGEVRAEDIEALLLEPLQVEGKARRYRFPRVKARFLADAYRRLNSVASPAEPRELRDWLLGFKGIGPKTASWIVRNHLGSDDVAILDIHVLRAGRLMGLFTAEDDVVRHYASMENRFLRLARGLGVKASQLDIVMWRQMRRSPTAVRAACERAGIAFND</sequence>
<dbReference type="Gene3D" id="1.10.340.30">
    <property type="entry name" value="Hypothetical protein, domain 2"/>
    <property type="match status" value="1"/>
</dbReference>
<keyword evidence="6" id="KW-1185">Reference proteome</keyword>
<proteinExistence type="predicted"/>
<organism evidence="5 6">
    <name type="scientific">Piscinibacter gummiphilus</name>
    <dbReference type="NCBI Taxonomy" id="946333"/>
    <lineage>
        <taxon>Bacteria</taxon>
        <taxon>Pseudomonadati</taxon>
        <taxon>Pseudomonadota</taxon>
        <taxon>Betaproteobacteria</taxon>
        <taxon>Burkholderiales</taxon>
        <taxon>Sphaerotilaceae</taxon>
        <taxon>Piscinibacter</taxon>
    </lineage>
</organism>
<dbReference type="EMBL" id="CP136336">
    <property type="protein sequence ID" value="WOB10966.1"/>
    <property type="molecule type" value="Genomic_DNA"/>
</dbReference>
<dbReference type="RefSeq" id="WP_257824085.1">
    <property type="nucleotide sequence ID" value="NZ_CP136336.1"/>
</dbReference>
<reference evidence="5 6" key="1">
    <citation type="submission" date="2023-10" db="EMBL/GenBank/DDBJ databases">
        <title>Bacteria for the degradation of biodegradable plastic PBAT(Polybutylene adipate terephthalate).</title>
        <authorList>
            <person name="Weon H.-Y."/>
            <person name="Yeon J."/>
        </authorList>
    </citation>
    <scope>NUCLEOTIDE SEQUENCE [LARGE SCALE GENOMIC DNA]</scope>
    <source>
        <strain evidence="5 6">SBD 7-3</strain>
    </source>
</reference>
<keyword evidence="3" id="KW-0234">DNA repair</keyword>
<evidence type="ECO:0008006" key="7">
    <source>
        <dbReference type="Google" id="ProtNLM"/>
    </source>
</evidence>
<accession>A0ABZ0D179</accession>
<gene>
    <name evidence="5" type="ORF">RXV79_13135</name>
</gene>
<dbReference type="Gene3D" id="1.10.1670.10">
    <property type="entry name" value="Helix-hairpin-Helix base-excision DNA repair enzymes (C-terminal)"/>
    <property type="match status" value="1"/>
</dbReference>
<name>A0ABZ0D179_9BURK</name>
<evidence type="ECO:0000256" key="2">
    <source>
        <dbReference type="ARBA" id="ARBA00022801"/>
    </source>
</evidence>
<keyword evidence="1" id="KW-0227">DNA damage</keyword>
<dbReference type="InterPro" id="IPR012092">
    <property type="entry name" value="DNA_glyclase/AP_lyase_Ogg"/>
</dbReference>
<evidence type="ECO:0000313" key="6">
    <source>
        <dbReference type="Proteomes" id="UP001303946"/>
    </source>
</evidence>
<dbReference type="Proteomes" id="UP001303946">
    <property type="component" value="Chromosome"/>
</dbReference>
<evidence type="ECO:0000256" key="4">
    <source>
        <dbReference type="ARBA" id="ARBA00023295"/>
    </source>
</evidence>
<evidence type="ECO:0000256" key="1">
    <source>
        <dbReference type="ARBA" id="ARBA00022763"/>
    </source>
</evidence>
<dbReference type="SUPFAM" id="SSF48150">
    <property type="entry name" value="DNA-glycosylase"/>
    <property type="match status" value="1"/>
</dbReference>
<protein>
    <recommendedName>
        <fullName evidence="7">Thermostable 8-oxoguanine DNA glycosylase</fullName>
    </recommendedName>
</protein>
<keyword evidence="2" id="KW-0378">Hydrolase</keyword>
<evidence type="ECO:0000313" key="5">
    <source>
        <dbReference type="EMBL" id="WOB10966.1"/>
    </source>
</evidence>
<dbReference type="Pfam" id="PF22175">
    <property type="entry name" value="Ogg-HhH"/>
    <property type="match status" value="1"/>
</dbReference>